<dbReference type="SMART" id="SM00248">
    <property type="entry name" value="ANK"/>
    <property type="match status" value="14"/>
</dbReference>
<dbReference type="PRINTS" id="PR01415">
    <property type="entry name" value="ANKYRIN"/>
</dbReference>
<keyword evidence="7" id="KW-1185">Reference proteome</keyword>
<evidence type="ECO:0000313" key="7">
    <source>
        <dbReference type="Proteomes" id="UP001303046"/>
    </source>
</evidence>
<dbReference type="Gene3D" id="1.25.40.20">
    <property type="entry name" value="Ankyrin repeat-containing domain"/>
    <property type="match status" value="3"/>
</dbReference>
<dbReference type="Proteomes" id="UP001303046">
    <property type="component" value="Unassembled WGS sequence"/>
</dbReference>
<feature type="domain" description="DUF7083" evidence="4">
    <location>
        <begin position="680"/>
        <end position="752"/>
    </location>
</feature>
<dbReference type="PANTHER" id="PTHR24166:SF48">
    <property type="entry name" value="PROTEIN VAPYRIN"/>
    <property type="match status" value="1"/>
</dbReference>
<dbReference type="InterPro" id="IPR036770">
    <property type="entry name" value="Ankyrin_rpt-contain_sf"/>
</dbReference>
<dbReference type="Pfam" id="PF12796">
    <property type="entry name" value="Ank_2"/>
    <property type="match status" value="6"/>
</dbReference>
<name>A0ABR1EWT0_NECAM</name>
<dbReference type="Pfam" id="PF00023">
    <property type="entry name" value="Ank"/>
    <property type="match status" value="1"/>
</dbReference>
<evidence type="ECO:0000256" key="3">
    <source>
        <dbReference type="PROSITE-ProRule" id="PRU00023"/>
    </source>
</evidence>
<accession>A0ABR1EWT0</accession>
<organism evidence="5 7">
    <name type="scientific">Necator americanus</name>
    <name type="common">Human hookworm</name>
    <dbReference type="NCBI Taxonomy" id="51031"/>
    <lineage>
        <taxon>Eukaryota</taxon>
        <taxon>Metazoa</taxon>
        <taxon>Ecdysozoa</taxon>
        <taxon>Nematoda</taxon>
        <taxon>Chromadorea</taxon>
        <taxon>Rhabditida</taxon>
        <taxon>Rhabditina</taxon>
        <taxon>Rhabditomorpha</taxon>
        <taxon>Strongyloidea</taxon>
        <taxon>Ancylostomatidae</taxon>
        <taxon>Bunostominae</taxon>
        <taxon>Necator</taxon>
    </lineage>
</organism>
<sequence length="781" mass="85841">MERLVKRHREWVTYRDNRGRTAAMHAAIADNVRNLQFLMRKGLSLWDTDNGGATPLHWATQCGSTKVVRYILQNGKSPHGLAPFLVADKDGVTPIHIAACGNGKILQMFIDAVSAADDVFGLAQDKRGRGPLHYAASKASVESVRLILDSPTLGLPVDARDSCGLTPLMCAVGIPFAQGVDVCRLLARRKEMSISARNRDGLSAIHLAAIANNLPVLKLFAEEMGKNVEVFDNENRTPLHYAAEQGHYEIVQLLLACGARSTTIDKWDASPAHYAAQFSVSCLDLILAKNNYVEIKDRENRSCLMWAVCAGNVEVIEYLVRKTSPDRQARDNHGFTALHLAAMVGNENICKVLVRQGWNLSERDKLDNTPLHLAAGRGHTDVVRFLVTAGANMNEKDAMDRTPVYWACFGGQAHTLYCMIKELGFEWRTVDKHRRVPITDALGQTPLHAAAFAGFTACINVLLNIEAEDDCLISPLSGWKDKHGETALHVACSRGKMDCVLALLKGGAAPNAVNDARKTCLQCAIDNKHSNIAEYLRSQGALLFAELSETAARVIQGYSSSAVTTFTTTGDQRTTTRTVEDDSFCYKDSNPGTAGQAVIPVDLPAVTSVIDRALSSGSKMDAETLCTISKAQTNAQQQIFNELIKRMERMVSASSPAVPQHPSPNSSRILYRHAYLSSCTDNNCTFEVWYYRYEDVISKDGATLDDAAKPRLVVSKLDADTYARLTNHILPETTSDVPSNDTVAALKELFRHNTSVFARHYGYFKTQRNEESLPDYTGLCC</sequence>
<feature type="repeat" description="ANK" evidence="3">
    <location>
        <begin position="234"/>
        <end position="266"/>
    </location>
</feature>
<dbReference type="Pfam" id="PF23309">
    <property type="entry name" value="DUF7083"/>
    <property type="match status" value="1"/>
</dbReference>
<dbReference type="PROSITE" id="PS50297">
    <property type="entry name" value="ANK_REP_REGION"/>
    <property type="match status" value="5"/>
</dbReference>
<protein>
    <recommendedName>
        <fullName evidence="4">DUF7083 domain-containing protein</fullName>
    </recommendedName>
</protein>
<keyword evidence="1" id="KW-0677">Repeat</keyword>
<evidence type="ECO:0000313" key="6">
    <source>
        <dbReference type="EMBL" id="KAK6767258.1"/>
    </source>
</evidence>
<proteinExistence type="predicted"/>
<feature type="repeat" description="ANK" evidence="3">
    <location>
        <begin position="483"/>
        <end position="515"/>
    </location>
</feature>
<dbReference type="InterPro" id="IPR002110">
    <property type="entry name" value="Ankyrin_rpt"/>
</dbReference>
<evidence type="ECO:0000256" key="1">
    <source>
        <dbReference type="ARBA" id="ARBA00022737"/>
    </source>
</evidence>
<dbReference type="PROSITE" id="PS50088">
    <property type="entry name" value="ANK_REPEAT"/>
    <property type="match status" value="5"/>
</dbReference>
<dbReference type="EMBL" id="JAVFWL010000007">
    <property type="protein sequence ID" value="KAK6767258.1"/>
    <property type="molecule type" value="Genomic_DNA"/>
</dbReference>
<reference evidence="5 7" key="1">
    <citation type="submission" date="2023-08" db="EMBL/GenBank/DDBJ databases">
        <title>A Necator americanus chromosomal reference genome.</title>
        <authorList>
            <person name="Ilik V."/>
            <person name="Petrzelkova K.J."/>
            <person name="Pardy F."/>
            <person name="Fuh T."/>
            <person name="Niatou-Singa F.S."/>
            <person name="Gouil Q."/>
            <person name="Baker L."/>
            <person name="Ritchie M.E."/>
            <person name="Jex A.R."/>
            <person name="Gazzola D."/>
            <person name="Li H."/>
            <person name="Toshio Fujiwara R."/>
            <person name="Zhan B."/>
            <person name="Aroian R.V."/>
            <person name="Pafco B."/>
            <person name="Schwarz E.M."/>
        </authorList>
    </citation>
    <scope>NUCLEOTIDE SEQUENCE [LARGE SCALE GENOMIC DNA]</scope>
    <source>
        <strain evidence="5 7">Aroian</strain>
        <tissue evidence="5">Whole animal</tissue>
    </source>
</reference>
<feature type="repeat" description="ANK" evidence="3">
    <location>
        <begin position="333"/>
        <end position="365"/>
    </location>
</feature>
<gene>
    <name evidence="5" type="primary">Necator_chrX.g26568</name>
    <name evidence="6" type="synonym">Necator_2022.05.29.01.07.g47</name>
    <name evidence="5" type="ORF">RB195_026401</name>
    <name evidence="6" type="ORF">RB195_026495</name>
</gene>
<evidence type="ECO:0000313" key="5">
    <source>
        <dbReference type="EMBL" id="KAK6767102.1"/>
    </source>
</evidence>
<dbReference type="SUPFAM" id="SSF48403">
    <property type="entry name" value="Ankyrin repeat"/>
    <property type="match status" value="2"/>
</dbReference>
<keyword evidence="2 3" id="KW-0040">ANK repeat</keyword>
<dbReference type="EMBL" id="JAVFWL010000006">
    <property type="protein sequence ID" value="KAK6767102.1"/>
    <property type="molecule type" value="Genomic_DNA"/>
</dbReference>
<dbReference type="InterPro" id="IPR050889">
    <property type="entry name" value="Dendritic_Spine_Reg/Scaffold"/>
</dbReference>
<evidence type="ECO:0000256" key="2">
    <source>
        <dbReference type="ARBA" id="ARBA00023043"/>
    </source>
</evidence>
<feature type="repeat" description="ANK" evidence="3">
    <location>
        <begin position="51"/>
        <end position="75"/>
    </location>
</feature>
<evidence type="ECO:0000259" key="4">
    <source>
        <dbReference type="Pfam" id="PF23309"/>
    </source>
</evidence>
<comment type="caution">
    <text evidence="5">The sequence shown here is derived from an EMBL/GenBank/DDBJ whole genome shotgun (WGS) entry which is preliminary data.</text>
</comment>
<feature type="repeat" description="ANK" evidence="3">
    <location>
        <begin position="366"/>
        <end position="398"/>
    </location>
</feature>
<dbReference type="InterPro" id="IPR055510">
    <property type="entry name" value="DUF7083"/>
</dbReference>
<dbReference type="PANTHER" id="PTHR24166">
    <property type="entry name" value="ROLLING PEBBLES, ISOFORM B"/>
    <property type="match status" value="1"/>
</dbReference>